<proteinExistence type="predicted"/>
<keyword evidence="1" id="KW-0805">Transcription regulation</keyword>
<dbReference type="InterPro" id="IPR000843">
    <property type="entry name" value="HTH_LacI"/>
</dbReference>
<dbReference type="SMART" id="SM00354">
    <property type="entry name" value="HTH_LACI"/>
    <property type="match status" value="1"/>
</dbReference>
<dbReference type="SUPFAM" id="SSF53822">
    <property type="entry name" value="Periplasmic binding protein-like I"/>
    <property type="match status" value="1"/>
</dbReference>
<dbReference type="PATRIC" id="fig|273678.4.peg.1005"/>
<dbReference type="PROSITE" id="PS50932">
    <property type="entry name" value="HTH_LACI_2"/>
    <property type="match status" value="1"/>
</dbReference>
<dbReference type="GO" id="GO:0000976">
    <property type="term" value="F:transcription cis-regulatory region binding"/>
    <property type="evidence" value="ECO:0007669"/>
    <property type="project" value="TreeGrafter"/>
</dbReference>
<keyword evidence="2" id="KW-0238">DNA-binding</keyword>
<gene>
    <name evidence="5" type="primary">rbsR_1</name>
    <name evidence="5" type="ORF">RS84_01009</name>
</gene>
<dbReference type="OrthoDB" id="3595338at2"/>
<dbReference type="PANTHER" id="PTHR30146">
    <property type="entry name" value="LACI-RELATED TRANSCRIPTIONAL REPRESSOR"/>
    <property type="match status" value="1"/>
</dbReference>
<dbReference type="Gene3D" id="3.40.50.2300">
    <property type="match status" value="2"/>
</dbReference>
<dbReference type="PANTHER" id="PTHR30146:SF109">
    <property type="entry name" value="HTH-TYPE TRANSCRIPTIONAL REGULATOR GALS"/>
    <property type="match status" value="1"/>
</dbReference>
<evidence type="ECO:0000259" key="4">
    <source>
        <dbReference type="PROSITE" id="PS50932"/>
    </source>
</evidence>
<dbReference type="CDD" id="cd01392">
    <property type="entry name" value="HTH_LacI"/>
    <property type="match status" value="1"/>
</dbReference>
<name>A0A0M2HTL4_9MICO</name>
<sequence>MAVQPRATLDDVARLAGVSSKTVSRVYANRELVSPDTVERVLSAAKRLRFRPNTLARTLRRGGATHTFGFVMGDLSNPFYYKVASGIEEELSRNGYALIVATTDDTPDGEERVADALLAQRIGALLLIPVAGDQSYLEGERQLGTPVIAIDRPARNLVADSIVIENHRGAFEATRRLLSLGHRRIAYACNPADVYTQIERIRGYREAMAAHGITDTAPLEALVDDRSVRPEQIIGDLLDREEPPTALITGNNRMTVGALRAFRARADRPEPALIGIDDFDTADVLGVTVISYDPVELGRRAARLALERIADPTGFTRQIELPTWVVERGTGERPPRGDRAGADR</sequence>
<keyword evidence="6" id="KW-1185">Reference proteome</keyword>
<dbReference type="CDD" id="cd06267">
    <property type="entry name" value="PBP1_LacI_sugar_binding-like"/>
    <property type="match status" value="1"/>
</dbReference>
<dbReference type="Gene3D" id="1.10.260.40">
    <property type="entry name" value="lambda repressor-like DNA-binding domains"/>
    <property type="match status" value="1"/>
</dbReference>
<evidence type="ECO:0000313" key="5">
    <source>
        <dbReference type="EMBL" id="KJL48250.1"/>
    </source>
</evidence>
<evidence type="ECO:0000256" key="3">
    <source>
        <dbReference type="ARBA" id="ARBA00023163"/>
    </source>
</evidence>
<dbReference type="InterPro" id="IPR001761">
    <property type="entry name" value="Peripla_BP/Lac1_sug-bd_dom"/>
</dbReference>
<comment type="caution">
    <text evidence="5">The sequence shown here is derived from an EMBL/GenBank/DDBJ whole genome shotgun (WGS) entry which is preliminary data.</text>
</comment>
<dbReference type="SUPFAM" id="SSF47413">
    <property type="entry name" value="lambda repressor-like DNA-binding domains"/>
    <property type="match status" value="1"/>
</dbReference>
<protein>
    <submittedName>
        <fullName evidence="5">Ribose operon repressor</fullName>
    </submittedName>
</protein>
<evidence type="ECO:0000256" key="1">
    <source>
        <dbReference type="ARBA" id="ARBA00023015"/>
    </source>
</evidence>
<dbReference type="InterPro" id="IPR010982">
    <property type="entry name" value="Lambda_DNA-bd_dom_sf"/>
</dbReference>
<dbReference type="Pfam" id="PF00356">
    <property type="entry name" value="LacI"/>
    <property type="match status" value="1"/>
</dbReference>
<dbReference type="Pfam" id="PF00532">
    <property type="entry name" value="Peripla_BP_1"/>
    <property type="match status" value="1"/>
</dbReference>
<keyword evidence="3" id="KW-0804">Transcription</keyword>
<organism evidence="5 6">
    <name type="scientific">Microbacterium hydrocarbonoxydans</name>
    <dbReference type="NCBI Taxonomy" id="273678"/>
    <lineage>
        <taxon>Bacteria</taxon>
        <taxon>Bacillati</taxon>
        <taxon>Actinomycetota</taxon>
        <taxon>Actinomycetes</taxon>
        <taxon>Micrococcales</taxon>
        <taxon>Microbacteriaceae</taxon>
        <taxon>Microbacterium</taxon>
    </lineage>
</organism>
<dbReference type="GO" id="GO:0003700">
    <property type="term" value="F:DNA-binding transcription factor activity"/>
    <property type="evidence" value="ECO:0007669"/>
    <property type="project" value="TreeGrafter"/>
</dbReference>
<dbReference type="Proteomes" id="UP000033900">
    <property type="component" value="Unassembled WGS sequence"/>
</dbReference>
<reference evidence="5 6" key="1">
    <citation type="submission" date="2015-02" db="EMBL/GenBank/DDBJ databases">
        <title>Draft genome sequences of ten Microbacterium spp. with emphasis on heavy metal contaminated environments.</title>
        <authorList>
            <person name="Corretto E."/>
        </authorList>
    </citation>
    <scope>NUCLEOTIDE SEQUENCE [LARGE SCALE GENOMIC DNA]</scope>
    <source>
        <strain evidence="5 6">SA35</strain>
    </source>
</reference>
<evidence type="ECO:0000256" key="2">
    <source>
        <dbReference type="ARBA" id="ARBA00023125"/>
    </source>
</evidence>
<dbReference type="InterPro" id="IPR028082">
    <property type="entry name" value="Peripla_BP_I"/>
</dbReference>
<dbReference type="EMBL" id="JYJB01000007">
    <property type="protein sequence ID" value="KJL48250.1"/>
    <property type="molecule type" value="Genomic_DNA"/>
</dbReference>
<feature type="domain" description="HTH lacI-type" evidence="4">
    <location>
        <begin position="7"/>
        <end position="61"/>
    </location>
</feature>
<evidence type="ECO:0000313" key="6">
    <source>
        <dbReference type="Proteomes" id="UP000033900"/>
    </source>
</evidence>
<dbReference type="AlphaFoldDB" id="A0A0M2HTL4"/>
<dbReference type="STRING" id="273678.RS84_01009"/>
<accession>A0A0M2HTL4</accession>
<dbReference type="RefSeq" id="WP_045256685.1">
    <property type="nucleotide sequence ID" value="NZ_CP158847.1"/>
</dbReference>